<organism evidence="1 2">
    <name type="scientific">Choristoneura fumiferana</name>
    <name type="common">Spruce budworm moth</name>
    <name type="synonym">Archips fumiferana</name>
    <dbReference type="NCBI Taxonomy" id="7141"/>
    <lineage>
        <taxon>Eukaryota</taxon>
        <taxon>Metazoa</taxon>
        <taxon>Ecdysozoa</taxon>
        <taxon>Arthropoda</taxon>
        <taxon>Hexapoda</taxon>
        <taxon>Insecta</taxon>
        <taxon>Pterygota</taxon>
        <taxon>Neoptera</taxon>
        <taxon>Endopterygota</taxon>
        <taxon>Lepidoptera</taxon>
        <taxon>Glossata</taxon>
        <taxon>Ditrysia</taxon>
        <taxon>Tortricoidea</taxon>
        <taxon>Tortricidae</taxon>
        <taxon>Tortricinae</taxon>
        <taxon>Choristoneura</taxon>
    </lineage>
</organism>
<protein>
    <submittedName>
        <fullName evidence="1">Uncharacterized protein</fullName>
    </submittedName>
</protein>
<proteinExistence type="predicted"/>
<comment type="caution">
    <text evidence="1">The sequence shown here is derived from an EMBL/GenBank/DDBJ whole genome shotgun (WGS) entry which is preliminary data.</text>
</comment>
<dbReference type="Proteomes" id="UP001064048">
    <property type="component" value="Chromosome 20"/>
</dbReference>
<reference evidence="1 2" key="1">
    <citation type="journal article" date="2022" name="Genome Biol. Evol.">
        <title>The Spruce Budworm Genome: Reconstructing the Evolutionary History of Antifreeze Proteins.</title>
        <authorList>
            <person name="Beliveau C."/>
            <person name="Gagne P."/>
            <person name="Picq S."/>
            <person name="Vernygora O."/>
            <person name="Keeling C.I."/>
            <person name="Pinkney K."/>
            <person name="Doucet D."/>
            <person name="Wen F."/>
            <person name="Johnston J.S."/>
            <person name="Maaroufi H."/>
            <person name="Boyle B."/>
            <person name="Laroche J."/>
            <person name="Dewar K."/>
            <person name="Juretic N."/>
            <person name="Blackburn G."/>
            <person name="Nisole A."/>
            <person name="Brunet B."/>
            <person name="Brandao M."/>
            <person name="Lumley L."/>
            <person name="Duan J."/>
            <person name="Quan G."/>
            <person name="Lucarotti C.J."/>
            <person name="Roe A.D."/>
            <person name="Sperling F.A.H."/>
            <person name="Levesque R.C."/>
            <person name="Cusson M."/>
        </authorList>
    </citation>
    <scope>NUCLEOTIDE SEQUENCE [LARGE SCALE GENOMIC DNA]</scope>
    <source>
        <strain evidence="1">Glfc:IPQL:Cfum</strain>
    </source>
</reference>
<dbReference type="EMBL" id="CM046120">
    <property type="protein sequence ID" value="KAI8437663.1"/>
    <property type="molecule type" value="Genomic_DNA"/>
</dbReference>
<name>A0ACC0KMX3_CHOFU</name>
<gene>
    <name evidence="1" type="ORF">MSG28_011913</name>
</gene>
<evidence type="ECO:0000313" key="1">
    <source>
        <dbReference type="EMBL" id="KAI8437663.1"/>
    </source>
</evidence>
<accession>A0ACC0KMX3</accession>
<keyword evidence="2" id="KW-1185">Reference proteome</keyword>
<evidence type="ECO:0000313" key="2">
    <source>
        <dbReference type="Proteomes" id="UP001064048"/>
    </source>
</evidence>
<sequence>MVVAIRADLAQGSNLTRLREARRVQRLQRLSPPPVVEAPRPCHPVVDKAAQSRVLLQLAWKTVALMHKNKIIQQKIVALQKETSEFVASVMNNPENRQRYMDHLKMCAQKQAAPTIDNNNLALKVEPKA</sequence>